<dbReference type="RefSeq" id="WP_378164531.1">
    <property type="nucleotide sequence ID" value="NZ_JBHSBU010000001.1"/>
</dbReference>
<dbReference type="InterPro" id="IPR007404">
    <property type="entry name" value="YdjM-like"/>
</dbReference>
<keyword evidence="1" id="KW-0812">Transmembrane</keyword>
<feature type="transmembrane region" description="Helical" evidence="1">
    <location>
        <begin position="63"/>
        <end position="83"/>
    </location>
</feature>
<keyword evidence="2" id="KW-0378">Hydrolase</keyword>
<evidence type="ECO:0000313" key="2">
    <source>
        <dbReference type="EMBL" id="MFC4160085.1"/>
    </source>
</evidence>
<dbReference type="Pfam" id="PF04307">
    <property type="entry name" value="YdjM"/>
    <property type="match status" value="1"/>
</dbReference>
<feature type="transmembrane region" description="Helical" evidence="1">
    <location>
        <begin position="140"/>
        <end position="159"/>
    </location>
</feature>
<keyword evidence="1" id="KW-1133">Transmembrane helix</keyword>
<gene>
    <name evidence="2" type="ORF">ACFOW7_12070</name>
</gene>
<protein>
    <submittedName>
        <fullName evidence="2">Metal-dependent hydrolase</fullName>
    </submittedName>
</protein>
<name>A0ABV8MSY9_9NEIS</name>
<proteinExistence type="predicted"/>
<evidence type="ECO:0000313" key="3">
    <source>
        <dbReference type="Proteomes" id="UP001595791"/>
    </source>
</evidence>
<sequence length="187" mass="20443">MSPITHLLIGWSAGNAVGLRGRDLALVTWAGVLPDLDGAGALLDILFQAAGQETQFYAMYHRYLLHGLFGALAIAGILCRYAVSPRRVFWLALLTIHLHFLGDLLGSRGADPAEIWPIFYLEPVSSALRLSWSGQWPLNAWPNIVLTLGLLLWGLWLGIRDGHTPLGVISARADRAVVAALRARFGR</sequence>
<dbReference type="Proteomes" id="UP001595791">
    <property type="component" value="Unassembled WGS sequence"/>
</dbReference>
<comment type="caution">
    <text evidence="2">The sequence shown here is derived from an EMBL/GenBank/DDBJ whole genome shotgun (WGS) entry which is preliminary data.</text>
</comment>
<organism evidence="2 3">
    <name type="scientific">Chitinimonas lacunae</name>
    <dbReference type="NCBI Taxonomy" id="1963018"/>
    <lineage>
        <taxon>Bacteria</taxon>
        <taxon>Pseudomonadati</taxon>
        <taxon>Pseudomonadota</taxon>
        <taxon>Betaproteobacteria</taxon>
        <taxon>Neisseriales</taxon>
        <taxon>Chitinibacteraceae</taxon>
        <taxon>Chitinimonas</taxon>
    </lineage>
</organism>
<reference evidence="3" key="1">
    <citation type="journal article" date="2019" name="Int. J. Syst. Evol. Microbiol.">
        <title>The Global Catalogue of Microorganisms (GCM) 10K type strain sequencing project: providing services to taxonomists for standard genome sequencing and annotation.</title>
        <authorList>
            <consortium name="The Broad Institute Genomics Platform"/>
            <consortium name="The Broad Institute Genome Sequencing Center for Infectious Disease"/>
            <person name="Wu L."/>
            <person name="Ma J."/>
        </authorList>
    </citation>
    <scope>NUCLEOTIDE SEQUENCE [LARGE SCALE GENOMIC DNA]</scope>
    <source>
        <strain evidence="3">LMG 29894</strain>
    </source>
</reference>
<keyword evidence="3" id="KW-1185">Reference proteome</keyword>
<dbReference type="EMBL" id="JBHSBU010000001">
    <property type="protein sequence ID" value="MFC4160085.1"/>
    <property type="molecule type" value="Genomic_DNA"/>
</dbReference>
<evidence type="ECO:0000256" key="1">
    <source>
        <dbReference type="SAM" id="Phobius"/>
    </source>
</evidence>
<keyword evidence="1" id="KW-0472">Membrane</keyword>
<accession>A0ABV8MSY9</accession>
<dbReference type="GO" id="GO:0016787">
    <property type="term" value="F:hydrolase activity"/>
    <property type="evidence" value="ECO:0007669"/>
    <property type="project" value="UniProtKB-KW"/>
</dbReference>